<dbReference type="AlphaFoldDB" id="A0A540X3H5"/>
<sequence length="118" mass="13190">MTLNEAQQSICHRAGAEFSPLPAGTRVAIARNLRSGAMPIYGVRYSTQPGGVGWFFWAGEGELSTDVDYFQALHVEHLEEWCPLVLPYLALPPGWRFLTDGEVDDVWFDQAVLDRPIP</sequence>
<dbReference type="OrthoDB" id="7063432at2"/>
<dbReference type="Pfam" id="PF24719">
    <property type="entry name" value="Imm33-like"/>
    <property type="match status" value="1"/>
</dbReference>
<comment type="caution">
    <text evidence="2">The sequence shown here is derived from an EMBL/GenBank/DDBJ whole genome shotgun (WGS) entry which is preliminary data.</text>
</comment>
<organism evidence="2 3">
    <name type="scientific">Myxococcus llanfairpwllgwyngyllgogerychwyrndrobwllllantysiliogogogochensis</name>
    <dbReference type="NCBI Taxonomy" id="2590453"/>
    <lineage>
        <taxon>Bacteria</taxon>
        <taxon>Pseudomonadati</taxon>
        <taxon>Myxococcota</taxon>
        <taxon>Myxococcia</taxon>
        <taxon>Myxococcales</taxon>
        <taxon>Cystobacterineae</taxon>
        <taxon>Myxococcaceae</taxon>
        <taxon>Myxococcus</taxon>
    </lineage>
</organism>
<protein>
    <recommendedName>
        <fullName evidence="1">Imm33-like domain-containing protein</fullName>
    </recommendedName>
</protein>
<dbReference type="Proteomes" id="UP000315369">
    <property type="component" value="Unassembled WGS sequence"/>
</dbReference>
<evidence type="ECO:0000313" key="2">
    <source>
        <dbReference type="EMBL" id="TQF15796.1"/>
    </source>
</evidence>
<evidence type="ECO:0000259" key="1">
    <source>
        <dbReference type="Pfam" id="PF24719"/>
    </source>
</evidence>
<keyword evidence="3" id="KW-1185">Reference proteome</keyword>
<reference evidence="2 3" key="1">
    <citation type="submission" date="2019-06" db="EMBL/GenBank/DDBJ databases">
        <authorList>
            <person name="Livingstone P."/>
            <person name="Whitworth D."/>
        </authorList>
    </citation>
    <scope>NUCLEOTIDE SEQUENCE [LARGE SCALE GENOMIC DNA]</scope>
    <source>
        <strain evidence="2 3">AM401</strain>
    </source>
</reference>
<proteinExistence type="predicted"/>
<name>A0A540X3H5_9BACT</name>
<dbReference type="InterPro" id="IPR056509">
    <property type="entry name" value="Imm33-like"/>
</dbReference>
<dbReference type="EMBL" id="VIFM01000035">
    <property type="protein sequence ID" value="TQF15796.1"/>
    <property type="molecule type" value="Genomic_DNA"/>
</dbReference>
<gene>
    <name evidence="2" type="ORF">FJV41_11615</name>
</gene>
<evidence type="ECO:0000313" key="3">
    <source>
        <dbReference type="Proteomes" id="UP000315369"/>
    </source>
</evidence>
<feature type="domain" description="Imm33-like" evidence="1">
    <location>
        <begin position="7"/>
        <end position="109"/>
    </location>
</feature>
<accession>A0A540X3H5</accession>